<dbReference type="Gene3D" id="3.40.190.10">
    <property type="entry name" value="Periplasmic binding protein-like II"/>
    <property type="match status" value="2"/>
</dbReference>
<accession>A0A344PMF0</accession>
<dbReference type="AlphaFoldDB" id="A0A344PMF0"/>
<dbReference type="KEGG" id="pars:DRW48_13465"/>
<protein>
    <recommendedName>
        <fullName evidence="2">Solute-binding protein family 3/N-terminal domain-containing protein</fullName>
    </recommendedName>
</protein>
<evidence type="ECO:0000313" key="4">
    <source>
        <dbReference type="Proteomes" id="UP000252023"/>
    </source>
</evidence>
<feature type="signal peptide" evidence="1">
    <location>
        <begin position="1"/>
        <end position="27"/>
    </location>
</feature>
<gene>
    <name evidence="3" type="ORF">DRW48_13465</name>
</gene>
<dbReference type="EMBL" id="CP030918">
    <property type="protein sequence ID" value="AXC50555.1"/>
    <property type="molecule type" value="Genomic_DNA"/>
</dbReference>
<dbReference type="OrthoDB" id="7842523at2"/>
<name>A0A344PMF0_9RHOB</name>
<evidence type="ECO:0000256" key="1">
    <source>
        <dbReference type="SAM" id="SignalP"/>
    </source>
</evidence>
<dbReference type="SMART" id="SM00062">
    <property type="entry name" value="PBPb"/>
    <property type="match status" value="1"/>
</dbReference>
<keyword evidence="4" id="KW-1185">Reference proteome</keyword>
<proteinExistence type="predicted"/>
<evidence type="ECO:0000313" key="3">
    <source>
        <dbReference type="EMBL" id="AXC50555.1"/>
    </source>
</evidence>
<organism evidence="3 4">
    <name type="scientific">Paracoccus suum</name>
    <dbReference type="NCBI Taxonomy" id="2259340"/>
    <lineage>
        <taxon>Bacteria</taxon>
        <taxon>Pseudomonadati</taxon>
        <taxon>Pseudomonadota</taxon>
        <taxon>Alphaproteobacteria</taxon>
        <taxon>Rhodobacterales</taxon>
        <taxon>Paracoccaceae</taxon>
        <taxon>Paracoccus</taxon>
    </lineage>
</organism>
<feature type="chain" id="PRO_5016913532" description="Solute-binding protein family 3/N-terminal domain-containing protein" evidence="1">
    <location>
        <begin position="28"/>
        <end position="277"/>
    </location>
</feature>
<dbReference type="SUPFAM" id="SSF53850">
    <property type="entry name" value="Periplasmic binding protein-like II"/>
    <property type="match status" value="1"/>
</dbReference>
<feature type="domain" description="Solute-binding protein family 3/N-terminal" evidence="2">
    <location>
        <begin position="47"/>
        <end position="273"/>
    </location>
</feature>
<evidence type="ECO:0000259" key="2">
    <source>
        <dbReference type="SMART" id="SM00062"/>
    </source>
</evidence>
<sequence length="277" mass="30181">MAPGMIIRACALISVGLMGFMPIAAPAQDTPYIAEPWRYGRNDDKNTLRYCIDPRDSEWKIAQDIAQQIAAALLLEPAPKMIEDKRVTAGWDVLYTHLLTDCDVYFGFKLIPGVYPGWVTLTRPYYASTYVFAVTDPSWQSLADIPPDRPIATAIGTSADFSFIKYLQTLPPARQWPRFPMGTNEDALAALSKGTAAAALVWGPAVWAAKEANPAYADLRLIAPDPLPPTTLNMGAAMLGNQSFLRSNVDRAISELTADGTIAAILKDHAFPAEPVP</sequence>
<dbReference type="InterPro" id="IPR001638">
    <property type="entry name" value="Solute-binding_3/MltF_N"/>
</dbReference>
<reference evidence="4" key="1">
    <citation type="submission" date="2018-07" db="EMBL/GenBank/DDBJ databases">
        <title>Genome sequencing of Paracoccus sp. SC2-6.</title>
        <authorList>
            <person name="Heo J."/>
            <person name="Kim S.-J."/>
            <person name="Kwon S.-W."/>
        </authorList>
    </citation>
    <scope>NUCLEOTIDE SEQUENCE [LARGE SCALE GENOMIC DNA]</scope>
    <source>
        <strain evidence="4">SC2-6</strain>
    </source>
</reference>
<keyword evidence="1" id="KW-0732">Signal</keyword>
<dbReference type="Proteomes" id="UP000252023">
    <property type="component" value="Chromosome"/>
</dbReference>